<dbReference type="SUPFAM" id="SSF51430">
    <property type="entry name" value="NAD(P)-linked oxidoreductase"/>
    <property type="match status" value="1"/>
</dbReference>
<accession>A0AAV7SRH7</accession>
<dbReference type="InterPro" id="IPR036812">
    <property type="entry name" value="NAD(P)_OxRdtase_dom_sf"/>
</dbReference>
<proteinExistence type="inferred from homology"/>
<name>A0AAV7SRH7_PLEWA</name>
<evidence type="ECO:0000256" key="1">
    <source>
        <dbReference type="ARBA" id="ARBA00007905"/>
    </source>
</evidence>
<evidence type="ECO:0000313" key="4">
    <source>
        <dbReference type="Proteomes" id="UP001066276"/>
    </source>
</evidence>
<dbReference type="EMBL" id="JANPWB010000008">
    <property type="protein sequence ID" value="KAJ1166586.1"/>
    <property type="molecule type" value="Genomic_DNA"/>
</dbReference>
<dbReference type="AlphaFoldDB" id="A0AAV7SRH7"/>
<feature type="domain" description="NADP-dependent oxidoreductase" evidence="2">
    <location>
        <begin position="20"/>
        <end position="86"/>
    </location>
</feature>
<evidence type="ECO:0000259" key="2">
    <source>
        <dbReference type="Pfam" id="PF00248"/>
    </source>
</evidence>
<evidence type="ECO:0000313" key="3">
    <source>
        <dbReference type="EMBL" id="KAJ1166586.1"/>
    </source>
</evidence>
<dbReference type="InterPro" id="IPR023210">
    <property type="entry name" value="NADP_OxRdtase_dom"/>
</dbReference>
<dbReference type="PROSITE" id="PS00798">
    <property type="entry name" value="ALDOKETO_REDUCTASE_1"/>
    <property type="match status" value="1"/>
</dbReference>
<dbReference type="GO" id="GO:0016491">
    <property type="term" value="F:oxidoreductase activity"/>
    <property type="evidence" value="ECO:0007669"/>
    <property type="project" value="InterPro"/>
</dbReference>
<comment type="caution">
    <text evidence="3">The sequence shown here is derived from an EMBL/GenBank/DDBJ whole genome shotgun (WGS) entry which is preliminary data.</text>
</comment>
<dbReference type="Proteomes" id="UP001066276">
    <property type="component" value="Chromosome 4_2"/>
</dbReference>
<comment type="similarity">
    <text evidence="1">Belongs to the aldo/keto reductase family.</text>
</comment>
<dbReference type="Gene3D" id="3.20.20.100">
    <property type="entry name" value="NADP-dependent oxidoreductase domain"/>
    <property type="match status" value="1"/>
</dbReference>
<dbReference type="Pfam" id="PF00248">
    <property type="entry name" value="Aldo_ket_red"/>
    <property type="match status" value="1"/>
</dbReference>
<protein>
    <recommendedName>
        <fullName evidence="2">NADP-dependent oxidoreductase domain-containing protein</fullName>
    </recommendedName>
</protein>
<keyword evidence="4" id="KW-1185">Reference proteome</keyword>
<dbReference type="InterPro" id="IPR018170">
    <property type="entry name" value="Aldo/ket_reductase_CS"/>
</dbReference>
<gene>
    <name evidence="3" type="ORF">NDU88_006985</name>
</gene>
<organism evidence="3 4">
    <name type="scientific">Pleurodeles waltl</name>
    <name type="common">Iberian ribbed newt</name>
    <dbReference type="NCBI Taxonomy" id="8319"/>
    <lineage>
        <taxon>Eukaryota</taxon>
        <taxon>Metazoa</taxon>
        <taxon>Chordata</taxon>
        <taxon>Craniata</taxon>
        <taxon>Vertebrata</taxon>
        <taxon>Euteleostomi</taxon>
        <taxon>Amphibia</taxon>
        <taxon>Batrachia</taxon>
        <taxon>Caudata</taxon>
        <taxon>Salamandroidea</taxon>
        <taxon>Salamandridae</taxon>
        <taxon>Pleurodelinae</taxon>
        <taxon>Pleurodeles</taxon>
    </lineage>
</organism>
<sequence>MELNKDSFITMSDQHRMPVLGFGTYAPEEVPKSQAKEATKVAINFGFRHIDSAHLYQNEVEVGEAIREKIADGTAKREDIFYTGKVKSEKKAFDFIFQL</sequence>
<dbReference type="PANTHER" id="PTHR11732">
    <property type="entry name" value="ALDO/KETO REDUCTASE"/>
    <property type="match status" value="1"/>
</dbReference>
<dbReference type="InterPro" id="IPR020471">
    <property type="entry name" value="AKR"/>
</dbReference>
<reference evidence="3" key="1">
    <citation type="journal article" date="2022" name="bioRxiv">
        <title>Sequencing and chromosome-scale assembly of the giantPleurodeles waltlgenome.</title>
        <authorList>
            <person name="Brown T."/>
            <person name="Elewa A."/>
            <person name="Iarovenko S."/>
            <person name="Subramanian E."/>
            <person name="Araus A.J."/>
            <person name="Petzold A."/>
            <person name="Susuki M."/>
            <person name="Suzuki K.-i.T."/>
            <person name="Hayashi T."/>
            <person name="Toyoda A."/>
            <person name="Oliveira C."/>
            <person name="Osipova E."/>
            <person name="Leigh N.D."/>
            <person name="Simon A."/>
            <person name="Yun M.H."/>
        </authorList>
    </citation>
    <scope>NUCLEOTIDE SEQUENCE</scope>
    <source>
        <strain evidence="3">20211129_DDA</strain>
        <tissue evidence="3">Liver</tissue>
    </source>
</reference>